<feature type="domain" description="WxL" evidence="3">
    <location>
        <begin position="34"/>
        <end position="255"/>
    </location>
</feature>
<sequence>MKMIKYGKHLTIVALLSVTAVATATVPVAAEETGTDYASNGAVEFVPNNDPVKPVDPIDPGKPVDPLTPGGPNPGTPGPLSIDFASSIEFGTNKISSVDEVYYANPQLYKEEGKATANYVQVTDNRGVSTGWDLKVKQEAQFENATAKYKTLKGSVITLNNGQAASNSEGVTAPTTVKSVSLNPGESVPVMSAADGAGDGTWVDVFGGLKKVEIVNEEGVKESVNKNTDVQLEVPGKTPKSAVEYRAQLTWTLSEVASN</sequence>
<dbReference type="KEGG" id="bths:CNY62_04485"/>
<evidence type="ECO:0000259" key="3">
    <source>
        <dbReference type="Pfam" id="PF13731"/>
    </source>
</evidence>
<feature type="region of interest" description="Disordered" evidence="1">
    <location>
        <begin position="48"/>
        <end position="78"/>
    </location>
</feature>
<organism evidence="4 5">
    <name type="scientific">Brochothrix thermosphacta</name>
    <name type="common">Microbacterium thermosphactum</name>
    <dbReference type="NCBI Taxonomy" id="2756"/>
    <lineage>
        <taxon>Bacteria</taxon>
        <taxon>Bacillati</taxon>
        <taxon>Bacillota</taxon>
        <taxon>Bacilli</taxon>
        <taxon>Bacillales</taxon>
        <taxon>Listeriaceae</taxon>
        <taxon>Brochothrix</taxon>
    </lineage>
</organism>
<reference evidence="4 5" key="1">
    <citation type="submission" date="2017-09" db="EMBL/GenBank/DDBJ databases">
        <title>Complete Genome Sequences of Two Strains of the Meat Spoilage Bacterium Brochothrix thermosphacta Isolated from Ground Chicken.</title>
        <authorList>
            <person name="Paoli G.C."/>
            <person name="Wijey C."/>
            <person name="Chen C.-Y."/>
            <person name="Nguyen L."/>
            <person name="Yan X."/>
            <person name="Irwin P.L."/>
        </authorList>
    </citation>
    <scope>NUCLEOTIDE SEQUENCE [LARGE SCALE GENOMIC DNA]</scope>
    <source>
        <strain evidence="4 5">BI</strain>
    </source>
</reference>
<gene>
    <name evidence="4" type="ORF">CNY62_04485</name>
</gene>
<feature type="signal peptide" evidence="2">
    <location>
        <begin position="1"/>
        <end position="24"/>
    </location>
</feature>
<dbReference type="OrthoDB" id="2356942at2"/>
<dbReference type="EMBL" id="CP023483">
    <property type="protein sequence ID" value="ATF25707.1"/>
    <property type="molecule type" value="Genomic_DNA"/>
</dbReference>
<keyword evidence="2" id="KW-0732">Signal</keyword>
<name>A0A1D2L1B9_BROTH</name>
<dbReference type="AlphaFoldDB" id="A0A1D2L1B9"/>
<evidence type="ECO:0000313" key="4">
    <source>
        <dbReference type="EMBL" id="ATF25707.1"/>
    </source>
</evidence>
<keyword evidence="5" id="KW-1185">Reference proteome</keyword>
<evidence type="ECO:0000313" key="5">
    <source>
        <dbReference type="Proteomes" id="UP000243591"/>
    </source>
</evidence>
<proteinExistence type="predicted"/>
<evidence type="ECO:0000256" key="1">
    <source>
        <dbReference type="SAM" id="MobiDB-lite"/>
    </source>
</evidence>
<dbReference type="Pfam" id="PF13731">
    <property type="entry name" value="WxL"/>
    <property type="match status" value="1"/>
</dbReference>
<feature type="chain" id="PRO_5038718835" evidence="2">
    <location>
        <begin position="25"/>
        <end position="259"/>
    </location>
</feature>
<evidence type="ECO:0000256" key="2">
    <source>
        <dbReference type="SAM" id="SignalP"/>
    </source>
</evidence>
<dbReference type="InterPro" id="IPR027994">
    <property type="entry name" value="WxL_dom"/>
</dbReference>
<dbReference type="Proteomes" id="UP000243591">
    <property type="component" value="Chromosome"/>
</dbReference>
<protein>
    <submittedName>
        <fullName evidence="4">WxL domain-containing protein</fullName>
    </submittedName>
</protein>
<accession>A0A1D2L1B9</accession>
<dbReference type="RefSeq" id="WP_069120850.1">
    <property type="nucleotide sequence ID" value="NZ_MDLM01000012.1"/>
</dbReference>